<evidence type="ECO:0000313" key="1">
    <source>
        <dbReference type="EMBL" id="PYI56273.1"/>
    </source>
</evidence>
<dbReference type="GO" id="GO:0016787">
    <property type="term" value="F:hydrolase activity"/>
    <property type="evidence" value="ECO:0007669"/>
    <property type="project" value="UniProtKB-KW"/>
</dbReference>
<dbReference type="PANTHER" id="PTHR35531:SF1">
    <property type="entry name" value="INNER MEMBRANE PROTEIN YBCI-RELATED"/>
    <property type="match status" value="1"/>
</dbReference>
<name>A0A2V5KE13_9BACL</name>
<dbReference type="OrthoDB" id="5459053at2"/>
<dbReference type="EMBL" id="QJVJ01000002">
    <property type="protein sequence ID" value="PYI56273.1"/>
    <property type="molecule type" value="Genomic_DNA"/>
</dbReference>
<dbReference type="Proteomes" id="UP000247476">
    <property type="component" value="Unassembled WGS sequence"/>
</dbReference>
<sequence length="173" mass="18512">MLQKTHSAAGLIAAEAVLVRQNVPLLSWEAAGAVLLGCLVATLADVDKPGSTMAKALFPLSALLRLLNVRHRTATHSLAIVAVLWLLTRPLPEPYGTVLIAAYATHPLIDLLNDRGVQLLWPLPPKIRLLPSFLAIDTGSAGETAFRWLLLAASLYIPLSTVLGPLLSHIGIR</sequence>
<comment type="caution">
    <text evidence="1">The sequence shown here is derived from an EMBL/GenBank/DDBJ whole genome shotgun (WGS) entry which is preliminary data.</text>
</comment>
<organism evidence="1 2">
    <name type="scientific">Paenibacillus flagellatus</name>
    <dbReference type="NCBI Taxonomy" id="2211139"/>
    <lineage>
        <taxon>Bacteria</taxon>
        <taxon>Bacillati</taxon>
        <taxon>Bacillota</taxon>
        <taxon>Bacilli</taxon>
        <taxon>Bacillales</taxon>
        <taxon>Paenibacillaceae</taxon>
        <taxon>Paenibacillus</taxon>
    </lineage>
</organism>
<keyword evidence="1" id="KW-0378">Hydrolase</keyword>
<dbReference type="InterPro" id="IPR007404">
    <property type="entry name" value="YdjM-like"/>
</dbReference>
<accession>A0A2V5KE13</accession>
<keyword evidence="2" id="KW-1185">Reference proteome</keyword>
<gene>
    <name evidence="1" type="ORF">DLM86_04615</name>
</gene>
<dbReference type="AlphaFoldDB" id="A0A2V5KE13"/>
<protein>
    <submittedName>
        <fullName evidence="1">Metal-dependent hydrolase</fullName>
    </submittedName>
</protein>
<dbReference type="PANTHER" id="PTHR35531">
    <property type="entry name" value="INNER MEMBRANE PROTEIN YBCI-RELATED"/>
    <property type="match status" value="1"/>
</dbReference>
<proteinExistence type="predicted"/>
<evidence type="ECO:0000313" key="2">
    <source>
        <dbReference type="Proteomes" id="UP000247476"/>
    </source>
</evidence>
<dbReference type="Pfam" id="PF04307">
    <property type="entry name" value="YdjM"/>
    <property type="match status" value="1"/>
</dbReference>
<reference evidence="1 2" key="1">
    <citation type="submission" date="2018-05" db="EMBL/GenBank/DDBJ databases">
        <title>Paenibacillus flagellatus sp. nov., isolated from selenium mineral soil.</title>
        <authorList>
            <person name="Dai X."/>
        </authorList>
    </citation>
    <scope>NUCLEOTIDE SEQUENCE [LARGE SCALE GENOMIC DNA]</scope>
    <source>
        <strain evidence="1 2">DXL2</strain>
    </source>
</reference>
<dbReference type="RefSeq" id="WP_110838801.1">
    <property type="nucleotide sequence ID" value="NZ_QJVJ01000002.1"/>
</dbReference>